<dbReference type="STRING" id="67767.A0A0J7NBY6"/>
<sequence>MDSKTNQKITWTLLELTGLLEEEDAHVRFERTTKHLALHPYHLVNIQRGLNQILKSSLNSYDRELNGFVLAFKNPKLLSNFGELLYDSPFIHIDIEADFYLFRPMVGSFLKGIVNKKGLDHIVVLVHKIYTISIPKPDSMEEWLGDSVEIGQEIRCCVNQVNNKSKPPFICATLNSDYLQGCRLSESINNMEDVTESHNLNGTIKIEKTNDEISEDNAISDKERKKHRKKHKKSHEIDTFKNIKYEDNNTDSTIERHNVNSIVKVDNSINEEDDTISDKEKKKHRKKHKKSREIASESFFKDQTEAESSNNTGNDIYRNIKCESNANDNKDSIIESQNLNSTIKIDSSNNQVLENDAISEKEERKYRKKHKKSHESDLESTFEDKNKITLNNTETDIYIKCEDNINNTNSAIESCNLNSSTIKIDSSINRILEDDAVSDKEKKKYRKKHRKSREIDIESTSEDKNDIKLNNNTGSNIHRNIKCEDNIHNTNSAIENHNLDRVIKIENLTSKISEDVTSDRERNKHRKKRKKSLETDTENEAASDYLEGCKKRKKSILSDSESKTHITIKTEKFDSDLEFKSPVKIKVEKV</sequence>
<evidence type="ECO:0000256" key="1">
    <source>
        <dbReference type="ARBA" id="ARBA00004123"/>
    </source>
</evidence>
<protein>
    <submittedName>
        <fullName evidence="6">Dna-directed rna polymerase i subunit rpa43</fullName>
    </submittedName>
</protein>
<organism evidence="6 7">
    <name type="scientific">Lasius niger</name>
    <name type="common">Black garden ant</name>
    <dbReference type="NCBI Taxonomy" id="67767"/>
    <lineage>
        <taxon>Eukaryota</taxon>
        <taxon>Metazoa</taxon>
        <taxon>Ecdysozoa</taxon>
        <taxon>Arthropoda</taxon>
        <taxon>Hexapoda</taxon>
        <taxon>Insecta</taxon>
        <taxon>Pterygota</taxon>
        <taxon>Neoptera</taxon>
        <taxon>Endopterygota</taxon>
        <taxon>Hymenoptera</taxon>
        <taxon>Apocrita</taxon>
        <taxon>Aculeata</taxon>
        <taxon>Formicoidea</taxon>
        <taxon>Formicidae</taxon>
        <taxon>Formicinae</taxon>
        <taxon>Lasius</taxon>
        <taxon>Lasius</taxon>
    </lineage>
</organism>
<evidence type="ECO:0000256" key="5">
    <source>
        <dbReference type="SAM" id="MobiDB-lite"/>
    </source>
</evidence>
<proteinExistence type="predicted"/>
<dbReference type="Proteomes" id="UP000036403">
    <property type="component" value="Unassembled WGS sequence"/>
</dbReference>
<comment type="caution">
    <text evidence="6">The sequence shown here is derived from an EMBL/GenBank/DDBJ whole genome shotgun (WGS) entry which is preliminary data.</text>
</comment>
<keyword evidence="3" id="KW-0804">Transcription</keyword>
<dbReference type="PANTHER" id="PTHR12709:SF5">
    <property type="entry name" value="DNA-DIRECTED RNA POLYMERASE I SUBUNIT RPA43"/>
    <property type="match status" value="1"/>
</dbReference>
<evidence type="ECO:0000256" key="2">
    <source>
        <dbReference type="ARBA" id="ARBA00022478"/>
    </source>
</evidence>
<dbReference type="Gene3D" id="3.30.1490.120">
    <property type="entry name" value="RNA polymerase Rpb7-like, N-terminal domain"/>
    <property type="match status" value="1"/>
</dbReference>
<dbReference type="AlphaFoldDB" id="A0A0J7NBY6"/>
<dbReference type="GO" id="GO:0006352">
    <property type="term" value="P:DNA-templated transcription initiation"/>
    <property type="evidence" value="ECO:0007669"/>
    <property type="project" value="InterPro"/>
</dbReference>
<dbReference type="EMBL" id="LBMM01007058">
    <property type="protein sequence ID" value="KMQ90080.1"/>
    <property type="molecule type" value="Genomic_DNA"/>
</dbReference>
<feature type="compositionally biased region" description="Basic residues" evidence="5">
    <location>
        <begin position="443"/>
        <end position="452"/>
    </location>
</feature>
<evidence type="ECO:0000313" key="7">
    <source>
        <dbReference type="Proteomes" id="UP000036403"/>
    </source>
</evidence>
<feature type="region of interest" description="Disordered" evidence="5">
    <location>
        <begin position="354"/>
        <end position="378"/>
    </location>
</feature>
<comment type="subcellular location">
    <subcellularLocation>
        <location evidence="1">Nucleus</location>
    </subcellularLocation>
</comment>
<feature type="region of interest" description="Disordered" evidence="5">
    <location>
        <begin position="215"/>
        <end position="235"/>
    </location>
</feature>
<feature type="region of interest" description="Disordered" evidence="5">
    <location>
        <begin position="515"/>
        <end position="542"/>
    </location>
</feature>
<evidence type="ECO:0000313" key="6">
    <source>
        <dbReference type="EMBL" id="KMQ90080.1"/>
    </source>
</evidence>
<feature type="compositionally biased region" description="Basic and acidic residues" evidence="5">
    <location>
        <begin position="453"/>
        <end position="467"/>
    </location>
</feature>
<feature type="compositionally biased region" description="Basic residues" evidence="5">
    <location>
        <begin position="281"/>
        <end position="291"/>
    </location>
</feature>
<dbReference type="PANTHER" id="PTHR12709">
    <property type="entry name" value="DNA-DIRECTED RNA POLYMERASE II, III"/>
    <property type="match status" value="1"/>
</dbReference>
<feature type="region of interest" description="Disordered" evidence="5">
    <location>
        <begin position="443"/>
        <end position="471"/>
    </location>
</feature>
<keyword evidence="7" id="KW-1185">Reference proteome</keyword>
<dbReference type="PaxDb" id="67767-A0A0J7NBY6"/>
<dbReference type="GO" id="GO:0006362">
    <property type="term" value="P:transcription elongation by RNA polymerase I"/>
    <property type="evidence" value="ECO:0007669"/>
    <property type="project" value="TreeGrafter"/>
</dbReference>
<name>A0A0J7NBY6_LASNI</name>
<keyword evidence="4" id="KW-0539">Nucleus</keyword>
<feature type="region of interest" description="Disordered" evidence="5">
    <location>
        <begin position="272"/>
        <end position="317"/>
    </location>
</feature>
<gene>
    <name evidence="6" type="ORF">RF55_10201</name>
</gene>
<reference evidence="6 7" key="1">
    <citation type="submission" date="2015-04" db="EMBL/GenBank/DDBJ databases">
        <title>Lasius niger genome sequencing.</title>
        <authorList>
            <person name="Konorov E.A."/>
            <person name="Nikitin M.A."/>
            <person name="Kirill M.V."/>
            <person name="Chang P."/>
        </authorList>
    </citation>
    <scope>NUCLEOTIDE SEQUENCE [LARGE SCALE GENOMIC DNA]</scope>
    <source>
        <tissue evidence="6">Whole</tissue>
    </source>
</reference>
<dbReference type="InterPro" id="IPR036898">
    <property type="entry name" value="RNA_pol_Rpb7-like_N_sf"/>
</dbReference>
<dbReference type="GO" id="GO:0005736">
    <property type="term" value="C:RNA polymerase I complex"/>
    <property type="evidence" value="ECO:0007669"/>
    <property type="project" value="TreeGrafter"/>
</dbReference>
<dbReference type="InterPro" id="IPR045113">
    <property type="entry name" value="Rpb7-like"/>
</dbReference>
<dbReference type="OrthoDB" id="10250504at2759"/>
<evidence type="ECO:0000256" key="3">
    <source>
        <dbReference type="ARBA" id="ARBA00023163"/>
    </source>
</evidence>
<accession>A0A0J7NBY6</accession>
<feature type="compositionally biased region" description="Basic and acidic residues" evidence="5">
    <location>
        <begin position="292"/>
        <end position="304"/>
    </location>
</feature>
<evidence type="ECO:0000256" key="4">
    <source>
        <dbReference type="ARBA" id="ARBA00023242"/>
    </source>
</evidence>
<feature type="compositionally biased region" description="Basic residues" evidence="5">
    <location>
        <begin position="224"/>
        <end position="234"/>
    </location>
</feature>
<keyword evidence="2 6" id="KW-0240">DNA-directed RNA polymerase</keyword>